<dbReference type="RefSeq" id="WP_285392072.1">
    <property type="nucleotide sequence ID" value="NZ_JASSVS010000009.1"/>
</dbReference>
<proteinExistence type="predicted"/>
<evidence type="ECO:0000313" key="3">
    <source>
        <dbReference type="Proteomes" id="UP001227964"/>
    </source>
</evidence>
<sequence length="81" mass="9124">MLMCRDLARIASDYIDDELGTGQKLSVKMHLMMCKDCRSFIGNLRASTDLIRAHSSGKQDPELVRRIDEQVAQALSAKKKN</sequence>
<evidence type="ECO:0000259" key="1">
    <source>
        <dbReference type="Pfam" id="PF13490"/>
    </source>
</evidence>
<dbReference type="InterPro" id="IPR027383">
    <property type="entry name" value="Znf_put"/>
</dbReference>
<dbReference type="InterPro" id="IPR041916">
    <property type="entry name" value="Anti_sigma_zinc_sf"/>
</dbReference>
<gene>
    <name evidence="2" type="ORF">QPM17_16740</name>
</gene>
<organism evidence="2 3">
    <name type="scientific">Marinobacter azerbaijanicus</name>
    <dbReference type="NCBI Taxonomy" id="3050455"/>
    <lineage>
        <taxon>Bacteria</taxon>
        <taxon>Pseudomonadati</taxon>
        <taxon>Pseudomonadota</taxon>
        <taxon>Gammaproteobacteria</taxon>
        <taxon>Pseudomonadales</taxon>
        <taxon>Marinobacteraceae</taxon>
        <taxon>Marinobacter</taxon>
    </lineage>
</organism>
<evidence type="ECO:0000313" key="2">
    <source>
        <dbReference type="EMBL" id="MDL0432792.1"/>
    </source>
</evidence>
<keyword evidence="3" id="KW-1185">Reference proteome</keyword>
<accession>A0ABT7IGB1</accession>
<name>A0ABT7IGB1_9GAMM</name>
<feature type="domain" description="Putative zinc-finger" evidence="1">
    <location>
        <begin position="4"/>
        <end position="38"/>
    </location>
</feature>
<dbReference type="Pfam" id="PF13490">
    <property type="entry name" value="zf-HC2"/>
    <property type="match status" value="1"/>
</dbReference>
<dbReference type="Gene3D" id="1.10.10.1320">
    <property type="entry name" value="Anti-sigma factor, zinc-finger domain"/>
    <property type="match status" value="1"/>
</dbReference>
<dbReference type="EMBL" id="JASSVS010000009">
    <property type="protein sequence ID" value="MDL0432792.1"/>
    <property type="molecule type" value="Genomic_DNA"/>
</dbReference>
<reference evidence="2 3" key="1">
    <citation type="submission" date="2023-06" db="EMBL/GenBank/DDBJ databases">
        <title>Marinobacter azerbaijanicus a moderately halophilic, isolated from Urmia Lake in Azerbaijan region of Iran.</title>
        <authorList>
            <person name="Sanchez-Porro C."/>
            <person name="Aghdam E.M."/>
            <person name="Saheb S.M."/>
            <person name="Tarhriz V."/>
            <person name="Kazemi E."/>
            <person name="Ammozegar M.A."/>
            <person name="Ventosa A."/>
            <person name="Hejazi M.S."/>
        </authorList>
    </citation>
    <scope>NUCLEOTIDE SEQUENCE [LARGE SCALE GENOMIC DNA]</scope>
    <source>
        <strain evidence="2 3">TBZ242</strain>
    </source>
</reference>
<protein>
    <submittedName>
        <fullName evidence="2">Zf-HC2 domain-containing protein</fullName>
    </submittedName>
</protein>
<comment type="caution">
    <text evidence="2">The sequence shown here is derived from an EMBL/GenBank/DDBJ whole genome shotgun (WGS) entry which is preliminary data.</text>
</comment>
<dbReference type="Proteomes" id="UP001227964">
    <property type="component" value="Unassembled WGS sequence"/>
</dbReference>